<evidence type="ECO:0000313" key="1">
    <source>
        <dbReference type="EMBL" id="KYP41670.1"/>
    </source>
</evidence>
<feature type="non-terminal residue" evidence="1">
    <location>
        <position position="1"/>
    </location>
</feature>
<proteinExistence type="predicted"/>
<evidence type="ECO:0000313" key="2">
    <source>
        <dbReference type="Proteomes" id="UP000075243"/>
    </source>
</evidence>
<organism evidence="1 2">
    <name type="scientific">Cajanus cajan</name>
    <name type="common">Pigeon pea</name>
    <name type="synonym">Cajanus indicus</name>
    <dbReference type="NCBI Taxonomy" id="3821"/>
    <lineage>
        <taxon>Eukaryota</taxon>
        <taxon>Viridiplantae</taxon>
        <taxon>Streptophyta</taxon>
        <taxon>Embryophyta</taxon>
        <taxon>Tracheophyta</taxon>
        <taxon>Spermatophyta</taxon>
        <taxon>Magnoliopsida</taxon>
        <taxon>eudicotyledons</taxon>
        <taxon>Gunneridae</taxon>
        <taxon>Pentapetalae</taxon>
        <taxon>rosids</taxon>
        <taxon>fabids</taxon>
        <taxon>Fabales</taxon>
        <taxon>Fabaceae</taxon>
        <taxon>Papilionoideae</taxon>
        <taxon>50 kb inversion clade</taxon>
        <taxon>NPAAA clade</taxon>
        <taxon>indigoferoid/millettioid clade</taxon>
        <taxon>Phaseoleae</taxon>
        <taxon>Cajanus</taxon>
    </lineage>
</organism>
<gene>
    <name evidence="1" type="ORF">KK1_036952</name>
</gene>
<name>A0A151RGJ7_CAJCA</name>
<accession>A0A151RGJ7</accession>
<reference evidence="1" key="1">
    <citation type="journal article" date="2012" name="Nat. Biotechnol.">
        <title>Draft genome sequence of pigeonpea (Cajanus cajan), an orphan legume crop of resource-poor farmers.</title>
        <authorList>
            <person name="Varshney R.K."/>
            <person name="Chen W."/>
            <person name="Li Y."/>
            <person name="Bharti A.K."/>
            <person name="Saxena R.K."/>
            <person name="Schlueter J.A."/>
            <person name="Donoghue M.T."/>
            <person name="Azam S."/>
            <person name="Fan G."/>
            <person name="Whaley A.M."/>
            <person name="Farmer A.D."/>
            <person name="Sheridan J."/>
            <person name="Iwata A."/>
            <person name="Tuteja R."/>
            <person name="Penmetsa R.V."/>
            <person name="Wu W."/>
            <person name="Upadhyaya H.D."/>
            <person name="Yang S.P."/>
            <person name="Shah T."/>
            <person name="Saxena K.B."/>
            <person name="Michael T."/>
            <person name="McCombie W.R."/>
            <person name="Yang B."/>
            <person name="Zhang G."/>
            <person name="Yang H."/>
            <person name="Wang J."/>
            <person name="Spillane C."/>
            <person name="Cook D.R."/>
            <person name="May G.D."/>
            <person name="Xu X."/>
            <person name="Jackson S.A."/>
        </authorList>
    </citation>
    <scope>NUCLEOTIDE SEQUENCE [LARGE SCALE GENOMIC DNA]</scope>
</reference>
<sequence length="83" mass="9872">LVPQFSRENYHICIVKIRLCLKSFTSWEYIDQDKQVPTLRSNPTITQMKQHKEKNLKEKVVSCRHPTLTNDVFTIIMHLETTK</sequence>
<protein>
    <submittedName>
        <fullName evidence="1">Uncharacterized protein</fullName>
    </submittedName>
</protein>
<keyword evidence="2" id="KW-1185">Reference proteome</keyword>
<dbReference type="EMBL" id="KQ483758">
    <property type="protein sequence ID" value="KYP41670.1"/>
    <property type="molecule type" value="Genomic_DNA"/>
</dbReference>
<dbReference type="AlphaFoldDB" id="A0A151RGJ7"/>
<dbReference type="Proteomes" id="UP000075243">
    <property type="component" value="Unassembled WGS sequence"/>
</dbReference>